<feature type="transmembrane region" description="Helical" evidence="2">
    <location>
        <begin position="142"/>
        <end position="165"/>
    </location>
</feature>
<dbReference type="AlphaFoldDB" id="A0A061R499"/>
<reference evidence="4" key="1">
    <citation type="submission" date="2014-05" db="EMBL/GenBank/DDBJ databases">
        <title>The transcriptome of the halophilic microalga Tetraselmis sp. GSL018 isolated from the Great Salt Lake, Utah.</title>
        <authorList>
            <person name="Jinkerson R.E."/>
            <person name="D'Adamo S."/>
            <person name="Posewitz M.C."/>
        </authorList>
    </citation>
    <scope>NUCLEOTIDE SEQUENCE</scope>
    <source>
        <strain evidence="4">GSL018</strain>
    </source>
</reference>
<gene>
    <name evidence="4" type="ORF">TSPGSL018_12751</name>
</gene>
<keyword evidence="2" id="KW-0812">Transmembrane</keyword>
<evidence type="ECO:0000256" key="1">
    <source>
        <dbReference type="SAM" id="MobiDB-lite"/>
    </source>
</evidence>
<dbReference type="PANTHER" id="PTHR38016">
    <property type="entry name" value="UNNAMED PRODUCT"/>
    <property type="match status" value="1"/>
</dbReference>
<dbReference type="PANTHER" id="PTHR38016:SF1">
    <property type="entry name" value="LIMITING CO2-INDUCIBLE PROTEIN B_C BETA CARBONYIC ANHYDRASE DOMAIN-CONTAINING PROTEIN"/>
    <property type="match status" value="1"/>
</dbReference>
<feature type="region of interest" description="Disordered" evidence="1">
    <location>
        <begin position="165"/>
        <end position="184"/>
    </location>
</feature>
<evidence type="ECO:0000256" key="2">
    <source>
        <dbReference type="SAM" id="Phobius"/>
    </source>
</evidence>
<dbReference type="Pfam" id="PF18599">
    <property type="entry name" value="LCIB_C_CA"/>
    <property type="match status" value="1"/>
</dbReference>
<keyword evidence="2" id="KW-1133">Transmembrane helix</keyword>
<organism evidence="4">
    <name type="scientific">Tetraselmis sp. GSL018</name>
    <dbReference type="NCBI Taxonomy" id="582737"/>
    <lineage>
        <taxon>Eukaryota</taxon>
        <taxon>Viridiplantae</taxon>
        <taxon>Chlorophyta</taxon>
        <taxon>core chlorophytes</taxon>
        <taxon>Chlorodendrophyceae</taxon>
        <taxon>Chlorodendrales</taxon>
        <taxon>Chlorodendraceae</taxon>
        <taxon>Tetraselmis</taxon>
    </lineage>
</organism>
<feature type="compositionally biased region" description="Pro residues" evidence="1">
    <location>
        <begin position="169"/>
        <end position="178"/>
    </location>
</feature>
<evidence type="ECO:0000313" key="4">
    <source>
        <dbReference type="EMBL" id="JAC66808.1"/>
    </source>
</evidence>
<feature type="domain" description="Limiting CO2-inducible protein B/C beta carbonyic anhydrase" evidence="3">
    <location>
        <begin position="417"/>
        <end position="649"/>
    </location>
</feature>
<evidence type="ECO:0000259" key="3">
    <source>
        <dbReference type="Pfam" id="PF18599"/>
    </source>
</evidence>
<proteinExistence type="predicted"/>
<feature type="region of interest" description="Disordered" evidence="1">
    <location>
        <begin position="699"/>
        <end position="727"/>
    </location>
</feature>
<protein>
    <submittedName>
        <fullName evidence="4">Low-co2 inducible protein</fullName>
    </submittedName>
</protein>
<name>A0A061R499_9CHLO</name>
<accession>A0A061R499</accession>
<dbReference type="InterPro" id="IPR040703">
    <property type="entry name" value="LCIB/C_CA"/>
</dbReference>
<sequence length="727" mass="75994">MSLCAQSQLQGICSSGRTNSRPSHQGHGVNHAHTFLSGSRLAVPVRRVSSKRCACGCPGGLSCTCACSGCPRASAASYRPCNCPIGRCKCSGNVPGAFSPRLSSRMCSCGSSRCVCVKAFRQHGEGDLLNFLREGLHRTVKVLVAAAASVAAALFPLAGQALAAAKNATPPPPPPPPAETSTPLMDSFSLVTEPGLTFGEKATLMMQEPSLALVPMIALALGIVLVWALRSASKTNQYEDDEEEEEEPLVQAAAHSVSADQLVRKTSAIREKLEAAKERAAETDVSAAARSAVSASTIVGGGGADAEAAETQPAYNGVATLVKDKPLGGSGGSDGEDAPEEAKQSTTAAAAPAEAPAAPEPTPAPATPAAAPVGALVSEGFAQQPRAVQAIQDTLMSPEVGYLAARAQMVQKHFPTAVTIDDFAYRLEMVLSAFGFAPSNSIAMVNMCRDESTNAFRTRLEEVFPIMFNINGLGAGLTCGVTGMKAGLSHAPDMGGRKRYVFFSFPHIAIDSRGNAGKISRAGQCDTSSACGAMIGALSQLKAEGLEAYTARPGSHSPSDPEYSILKQRIAGRITQERLDVSGMDLIEFTRTAERQISQDLETLIGEAVDPKEADYVIVTGVQVHNWATEFDNEEPNLEFAAPTRVSVVINGQRSEIELPNVPPLSPRQVSKLANQRASGGNTRIVSAYTGKGTVTSMGGTGMTNASQKQSDAKARNAAYEKLLNSE</sequence>
<keyword evidence="2" id="KW-0472">Membrane</keyword>
<feature type="region of interest" description="Disordered" evidence="1">
    <location>
        <begin position="325"/>
        <end position="370"/>
    </location>
</feature>
<feature type="transmembrane region" description="Helical" evidence="2">
    <location>
        <begin position="210"/>
        <end position="229"/>
    </location>
</feature>
<dbReference type="EMBL" id="GBEZ01019797">
    <property type="protein sequence ID" value="JAC66808.1"/>
    <property type="molecule type" value="Transcribed_RNA"/>
</dbReference>
<feature type="compositionally biased region" description="Low complexity" evidence="1">
    <location>
        <begin position="346"/>
        <end position="357"/>
    </location>
</feature>